<evidence type="ECO:0000256" key="4">
    <source>
        <dbReference type="ARBA" id="ARBA00022606"/>
    </source>
</evidence>
<dbReference type="GO" id="GO:0005737">
    <property type="term" value="C:cytoplasm"/>
    <property type="evidence" value="ECO:0007669"/>
    <property type="project" value="TreeGrafter"/>
</dbReference>
<keyword evidence="7 12" id="KW-0472">Membrane</keyword>
<evidence type="ECO:0000256" key="6">
    <source>
        <dbReference type="ARBA" id="ARBA00022989"/>
    </source>
</evidence>
<dbReference type="PANTHER" id="PTHR11923">
    <property type="entry name" value="SCAVENGER RECEPTOR CLASS B TYPE-1 SR-B1"/>
    <property type="match status" value="1"/>
</dbReference>
<protein>
    <recommendedName>
        <fullName evidence="11">Sensory neuron membrane protein 2</fullName>
    </recommendedName>
</protein>
<evidence type="ECO:0000256" key="5">
    <source>
        <dbReference type="ARBA" id="ARBA00022692"/>
    </source>
</evidence>
<comment type="similarity">
    <text evidence="2">Belongs to the CD36 family.</text>
</comment>
<dbReference type="OrthoDB" id="195015at2759"/>
<evidence type="ECO:0000256" key="12">
    <source>
        <dbReference type="SAM" id="Phobius"/>
    </source>
</evidence>
<dbReference type="Pfam" id="PF01130">
    <property type="entry name" value="CD36"/>
    <property type="match status" value="1"/>
</dbReference>
<comment type="caution">
    <text evidence="13">The sequence shown here is derived from an EMBL/GenBank/DDBJ whole genome shotgun (WGS) entry which is preliminary data.</text>
</comment>
<dbReference type="PANTHER" id="PTHR11923:SF109">
    <property type="entry name" value="SENSORY NEURON MEMBRANE PROTEIN 2"/>
    <property type="match status" value="1"/>
</dbReference>
<keyword evidence="5 12" id="KW-0812">Transmembrane</keyword>
<keyword evidence="14" id="KW-1185">Reference proteome</keyword>
<evidence type="ECO:0000256" key="9">
    <source>
        <dbReference type="ARBA" id="ARBA00023170"/>
    </source>
</evidence>
<keyword evidence="3" id="KW-1003">Cell membrane</keyword>
<organism evidence="13 14">
    <name type="scientific">Folsomia candida</name>
    <name type="common">Springtail</name>
    <dbReference type="NCBI Taxonomy" id="158441"/>
    <lineage>
        <taxon>Eukaryota</taxon>
        <taxon>Metazoa</taxon>
        <taxon>Ecdysozoa</taxon>
        <taxon>Arthropoda</taxon>
        <taxon>Hexapoda</taxon>
        <taxon>Collembola</taxon>
        <taxon>Entomobryomorpha</taxon>
        <taxon>Isotomoidea</taxon>
        <taxon>Isotomidae</taxon>
        <taxon>Proisotominae</taxon>
        <taxon>Folsomia</taxon>
    </lineage>
</organism>
<keyword evidence="8" id="KW-1015">Disulfide bond</keyword>
<dbReference type="OMA" id="EHGMFVI"/>
<evidence type="ECO:0000256" key="1">
    <source>
        <dbReference type="ARBA" id="ARBA00004236"/>
    </source>
</evidence>
<dbReference type="PRINTS" id="PR01609">
    <property type="entry name" value="CD36FAMILY"/>
</dbReference>
<comment type="subcellular location">
    <subcellularLocation>
        <location evidence="1">Cell membrane</location>
    </subcellularLocation>
</comment>
<dbReference type="InterPro" id="IPR002159">
    <property type="entry name" value="CD36_fam"/>
</dbReference>
<dbReference type="GO" id="GO:0005044">
    <property type="term" value="F:scavenger receptor activity"/>
    <property type="evidence" value="ECO:0007669"/>
    <property type="project" value="TreeGrafter"/>
</dbReference>
<name>A0A226F3B8_FOLCA</name>
<evidence type="ECO:0000256" key="7">
    <source>
        <dbReference type="ARBA" id="ARBA00023136"/>
    </source>
</evidence>
<evidence type="ECO:0000256" key="11">
    <source>
        <dbReference type="ARBA" id="ARBA00040645"/>
    </source>
</evidence>
<keyword evidence="4" id="KW-0716">Sensory transduction</keyword>
<proteinExistence type="inferred from homology"/>
<evidence type="ECO:0000313" key="14">
    <source>
        <dbReference type="Proteomes" id="UP000198287"/>
    </source>
</evidence>
<accession>A0A226F3B8</accession>
<dbReference type="GO" id="GO:0005886">
    <property type="term" value="C:plasma membrane"/>
    <property type="evidence" value="ECO:0007669"/>
    <property type="project" value="UniProtKB-SubCell"/>
</dbReference>
<keyword evidence="10" id="KW-0325">Glycoprotein</keyword>
<evidence type="ECO:0000256" key="8">
    <source>
        <dbReference type="ARBA" id="ARBA00023157"/>
    </source>
</evidence>
<sequence length="911" mass="102975">MQQLPGRLLLIGLICLLTTIALFWVVIPGAIRWQLSQIIRFEEGNEVYEEFTNIKAKILFSVYIYNVTNAEDVASGKSLPKLDEIGPYVYEEKRMNIPVNLDPENDTFTYQSFIHFTFRPDLSAGSDEDFITMLNVPIVAIAHELKGMSRLMRSMAQEYIESYDMPLFVRRKVKTALFEGVHLDLVETVSNLLGVEYMPNSTFAYFYHLNATLSRPFVVNAGLKDTSKIGSIITFDGKKAVDVWPGESCNAINGSDGSLYPPFVTRDSVLHGFNADICRSVALVYKRDDEMEGIPGYRFGFPDSFLDSGAEENKCFCGEEDRSKCPKKGALSLAPCKFGAPLLMSSPHFLGGDPYYREITGLSEGNSEMHETYAIIEPTTGIVLKAGARLQLNIEMTKSKDIKELKKVKDTVFPLFWVDEVAVHPQKAYDDIRWKMSIPLKVVEIVKWGSFVASILVLLRFEEGGEVFEAFKNIKVQIFSKVYIYNVTNPEDVASGKSLPKFVEIGPYVYEKTRKTIPLRLDPEEDTFTYQTKFIFQFRPDLSNGSEWDKITILNAIADKLKQMPRPIQIIAQEYIDLFEAPLFLHTNVKSALFDGIHSDIVESISNLLGVEIMRNNTFGYFTEKNGTTSLPYVVNAGLRDFTKLGSVISFNGQTSLDVWPDKRCNAISGSDGVLYSPFVTRESILRGFNPDICRSWSLDYKGDEEYEGISGYRFGIPKNFYDVSAPENECFCEHEDKSKCLKNGALSLTPCLGAPMVYSNPHFLYGHPNYGQLAGNPNPERDDTVVIIEPTTGIVLMGSLRMQLNLEIKKSKVIKGLGKVKDTLFPLFWVNEVATHLPKAYENLRWRVAIPLTLVEIAKWASLVASVCAIIVGVIIFFTREKHRDWYGYRYTFGEEMLFKNVISVHKFDT</sequence>
<evidence type="ECO:0000313" key="13">
    <source>
        <dbReference type="EMBL" id="OXA63671.1"/>
    </source>
</evidence>
<dbReference type="EMBL" id="LNIX01000001">
    <property type="protein sequence ID" value="OXA63671.1"/>
    <property type="molecule type" value="Genomic_DNA"/>
</dbReference>
<dbReference type="AlphaFoldDB" id="A0A226F3B8"/>
<evidence type="ECO:0000256" key="10">
    <source>
        <dbReference type="ARBA" id="ARBA00023180"/>
    </source>
</evidence>
<reference evidence="13 14" key="1">
    <citation type="submission" date="2015-12" db="EMBL/GenBank/DDBJ databases">
        <title>The genome of Folsomia candida.</title>
        <authorList>
            <person name="Faddeeva A."/>
            <person name="Derks M.F."/>
            <person name="Anvar Y."/>
            <person name="Smit S."/>
            <person name="Van Straalen N."/>
            <person name="Roelofs D."/>
        </authorList>
    </citation>
    <scope>NUCLEOTIDE SEQUENCE [LARGE SCALE GENOMIC DNA]</scope>
    <source>
        <strain evidence="13 14">VU population</strain>
        <tissue evidence="13">Whole body</tissue>
    </source>
</reference>
<dbReference type="Proteomes" id="UP000198287">
    <property type="component" value="Unassembled WGS sequence"/>
</dbReference>
<gene>
    <name evidence="13" type="ORF">Fcan01_00764</name>
</gene>
<feature type="transmembrane region" description="Helical" evidence="12">
    <location>
        <begin position="7"/>
        <end position="27"/>
    </location>
</feature>
<keyword evidence="9" id="KW-0675">Receptor</keyword>
<feature type="transmembrane region" description="Helical" evidence="12">
    <location>
        <begin position="861"/>
        <end position="880"/>
    </location>
</feature>
<evidence type="ECO:0000256" key="2">
    <source>
        <dbReference type="ARBA" id="ARBA00010532"/>
    </source>
</evidence>
<keyword evidence="6 12" id="KW-1133">Transmembrane helix</keyword>
<evidence type="ECO:0000256" key="3">
    <source>
        <dbReference type="ARBA" id="ARBA00022475"/>
    </source>
</evidence>